<accession>A0AAJ5VUR8</accession>
<dbReference type="SUPFAM" id="SSF143880">
    <property type="entry name" value="NE0471 N-terminal domain-like"/>
    <property type="match status" value="1"/>
</dbReference>
<reference evidence="1" key="1">
    <citation type="submission" date="2023-03" db="EMBL/GenBank/DDBJ databases">
        <title>Andean soil-derived lignocellulolytic bacterial consortium as a source of novel taxa and putative plastic-active enzymes.</title>
        <authorList>
            <person name="Diaz-Garcia L."/>
            <person name="Chuvochina M."/>
            <person name="Feuerriegel G."/>
            <person name="Bunk B."/>
            <person name="Sproer C."/>
            <person name="Streit W.R."/>
            <person name="Rodriguez L.M."/>
            <person name="Overmann J."/>
            <person name="Jimenez D.J."/>
        </authorList>
    </citation>
    <scope>NUCLEOTIDE SEQUENCE</scope>
    <source>
        <strain evidence="1">MAG 4196</strain>
    </source>
</reference>
<organism evidence="1 2">
    <name type="scientific">Candidatus Devosia phytovorans</name>
    <dbReference type="NCBI Taxonomy" id="3121372"/>
    <lineage>
        <taxon>Bacteria</taxon>
        <taxon>Pseudomonadati</taxon>
        <taxon>Pseudomonadota</taxon>
        <taxon>Alphaproteobacteria</taxon>
        <taxon>Hyphomicrobiales</taxon>
        <taxon>Devosiaceae</taxon>
        <taxon>Devosia</taxon>
    </lineage>
</organism>
<name>A0AAJ5VUR8_9HYPH</name>
<dbReference type="Pfam" id="PF10387">
    <property type="entry name" value="DUF2442"/>
    <property type="match status" value="1"/>
</dbReference>
<dbReference type="Proteomes" id="UP001217476">
    <property type="component" value="Chromosome"/>
</dbReference>
<gene>
    <name evidence="1" type="ORF">P0Y65_03015</name>
</gene>
<evidence type="ECO:0000313" key="2">
    <source>
        <dbReference type="Proteomes" id="UP001217476"/>
    </source>
</evidence>
<evidence type="ECO:0000313" key="1">
    <source>
        <dbReference type="EMBL" id="WEK05246.1"/>
    </source>
</evidence>
<dbReference type="InterPro" id="IPR036782">
    <property type="entry name" value="NE0471-like_N"/>
</dbReference>
<protein>
    <submittedName>
        <fullName evidence="1">DUF2442 domain-containing protein</fullName>
    </submittedName>
</protein>
<dbReference type="EMBL" id="CP119312">
    <property type="protein sequence ID" value="WEK05246.1"/>
    <property type="molecule type" value="Genomic_DNA"/>
</dbReference>
<sequence length="94" mass="10472">MTDIEYVDVVAVKALPDFHLWVRFSNGHEGVRDFRPLIAEGGPMAAQLRDAAVFNGVYVNDDVPAWPNGYEIDATNLHLKMMQEGLLIKTEAAE</sequence>
<dbReference type="Gene3D" id="3.30.2020.10">
    <property type="entry name" value="NE0471-like N-terminal domain"/>
    <property type="match status" value="1"/>
</dbReference>
<dbReference type="InterPro" id="IPR018841">
    <property type="entry name" value="DUF2442"/>
</dbReference>
<dbReference type="AlphaFoldDB" id="A0AAJ5VUR8"/>
<proteinExistence type="predicted"/>